<name>A0AC34Q5T6_9BILA</name>
<sequence length="703" mass="80728">MLGWIHNCAKRMVTAKYGEETWIKALEMCDIDVNVDYDTKKNYDDSETFRIFRSLAKILEMSSDDLYEMFGTWVVKYAMETGWDKLLFCMADSLHDFLDNLNSMHFFIDQIAFQTEMRGPLFKCETNNDGTLRLHYYSVRKGLFPMVKGLVLQSAKALFNLDVKIFVTERSQEKRNNLMTEHVIYTIEPLNELTPLVKEHNNNLKSLQFELSTTKPALGISLQSFAQMFPMHVCFNKQMIIEHCGEFLQQELNLGKRRMTKLTDIFQLIQPEDVQISFKGFLACLNSLFIFQLKTNLARNDKNDSSKRPLVLKGQMMVVNNGQNLLFVASIHITTIRGLLDSNVFISDMKMHDVTRDLIMLNQSRICQQELNKRLEETVKELRKLAEELEQKKEQTDHLLFERIPPEIAEKVRQKQTVISQEFSESTCMMVDIPHFPIINSQCEPKDIITLMSNLFCIYDRLIDIHGCYKVLSIMDCYFVISGVPKPVADHTDRILNLALGFMMEAKQLIVPKLNLPVLVRIIVHSGPVVAGVLGKTKIRYGVMGETVNVTKRLLMHAEPGKILVTNSAKINGCKSTTNNFEFLTKGFVNIGNKQATCTFFLDKNIKKSIWEIIGREKEDHHTNDGYRELHLASDLQNWIDVELNVRKQENVIAAMQTKSSHFSIAADKIKRMREAFRSHHHSDDSGVSSSSGNEISSICSIM</sequence>
<reference evidence="2" key="1">
    <citation type="submission" date="2022-11" db="UniProtKB">
        <authorList>
            <consortium name="WormBaseParasite"/>
        </authorList>
    </citation>
    <scope>IDENTIFICATION</scope>
</reference>
<organism evidence="1 2">
    <name type="scientific">Panagrolaimus sp. JU765</name>
    <dbReference type="NCBI Taxonomy" id="591449"/>
    <lineage>
        <taxon>Eukaryota</taxon>
        <taxon>Metazoa</taxon>
        <taxon>Ecdysozoa</taxon>
        <taxon>Nematoda</taxon>
        <taxon>Chromadorea</taxon>
        <taxon>Rhabditida</taxon>
        <taxon>Tylenchina</taxon>
        <taxon>Panagrolaimomorpha</taxon>
        <taxon>Panagrolaimoidea</taxon>
        <taxon>Panagrolaimidae</taxon>
        <taxon>Panagrolaimus</taxon>
    </lineage>
</organism>
<proteinExistence type="predicted"/>
<evidence type="ECO:0000313" key="1">
    <source>
        <dbReference type="Proteomes" id="UP000887576"/>
    </source>
</evidence>
<accession>A0AC34Q5T6</accession>
<dbReference type="WBParaSite" id="JU765_v2.g13187.t1">
    <property type="protein sequence ID" value="JU765_v2.g13187.t1"/>
    <property type="gene ID" value="JU765_v2.g13187"/>
</dbReference>
<evidence type="ECO:0000313" key="2">
    <source>
        <dbReference type="WBParaSite" id="JU765_v2.g13187.t1"/>
    </source>
</evidence>
<protein>
    <submittedName>
        <fullName evidence="2">Guanylate cyclase</fullName>
    </submittedName>
</protein>
<dbReference type="Proteomes" id="UP000887576">
    <property type="component" value="Unplaced"/>
</dbReference>